<protein>
    <recommendedName>
        <fullName evidence="4">EF-hand domain-containing protein</fullName>
    </recommendedName>
</protein>
<evidence type="ECO:0000313" key="2">
    <source>
        <dbReference type="EMBL" id="CAD2218008.1"/>
    </source>
</evidence>
<feature type="compositionally biased region" description="Polar residues" evidence="1">
    <location>
        <begin position="21"/>
        <end position="39"/>
    </location>
</feature>
<proteinExistence type="predicted"/>
<feature type="compositionally biased region" description="Basic and acidic residues" evidence="1">
    <location>
        <begin position="42"/>
        <end position="58"/>
    </location>
</feature>
<reference evidence="2 3" key="1">
    <citation type="submission" date="2020-08" db="EMBL/GenBank/DDBJ databases">
        <authorList>
            <person name="Newling K."/>
            <person name="Davey J."/>
            <person name="Forrester S."/>
        </authorList>
    </citation>
    <scope>NUCLEOTIDE SEQUENCE [LARGE SCALE GENOMIC DNA]</scope>
    <source>
        <strain evidence="3">Crithidia deanei Carvalho (ATCC PRA-265)</strain>
    </source>
</reference>
<evidence type="ECO:0008006" key="4">
    <source>
        <dbReference type="Google" id="ProtNLM"/>
    </source>
</evidence>
<dbReference type="Proteomes" id="UP000515908">
    <property type="component" value="Chromosome 10"/>
</dbReference>
<feature type="compositionally biased region" description="Low complexity" evidence="1">
    <location>
        <begin position="126"/>
        <end position="136"/>
    </location>
</feature>
<keyword evidence="3" id="KW-1185">Reference proteome</keyword>
<dbReference type="VEuPathDB" id="TriTrypDB:ADEAN_000549400"/>
<dbReference type="AlphaFoldDB" id="A0A7G2CDT5"/>
<sequence>MDYSSSSADSYVGEVVKIPPKNQNSGNREKSALSSTANSFEPHIRDSSPEVLISEKPDSASINDPIDVIPTSYVFPEEENSEIHKRKDLPRLSKGQVCTPSTSSESSVPAAKSHLPPVSPSKRQTPVKTTAVTPKKYSSAAATPVSIYQSPAKKSSLNGSPIMSPSKRVSRLASIADGSSVDLTVPSYQRSYSLTSTSPQKRRPSTKDVTIQRFIPTSHSQDWGSNVKGSYTAPKEALPMIELHEKTKYDYLTAGEQLTSYSPSKTRSQRVSTVVIKEERADAEEEEKDAVVVTKVRRMSATAVQSTDVQIRPIRRLLDTTDFQKAKEEAETEQEGEAYNNAYDLFSRLAHTKDKMQVEDFLEVLRTFTPPGVAAQEASDFLWFECDHKIALSFEDFLLYAPKMRTRIYSYENFSTFTDEEKFVSMYVRLFPYKPVVAWDSARRQIVKAEKHLRQNPATSPFRPLRVYEHSFLVSYQKRLLQQGLIDAGEVPPDLSPTGEFDVTQRIRRKTANNTDEAVEWGESPPKVLQEASTQTVSKKGVRGITESDLTSPLPEEGVYPSLAKCNTGSGKKRHPSRKAKAGATPPAAKVSHRELFPGSISPSKRNGPGPRSSSKKRYPSSSRGKKPFETNANRPSPTKRKIVGTNLDEEYEHRRQQDANFIRLLHDSYQ</sequence>
<feature type="compositionally biased region" description="Polar residues" evidence="1">
    <location>
        <begin position="96"/>
        <end position="107"/>
    </location>
</feature>
<feature type="compositionally biased region" description="Basic and acidic residues" evidence="1">
    <location>
        <begin position="81"/>
        <end position="91"/>
    </location>
</feature>
<evidence type="ECO:0000256" key="1">
    <source>
        <dbReference type="SAM" id="MobiDB-lite"/>
    </source>
</evidence>
<name>A0A7G2CDT5_9TRYP</name>
<dbReference type="EMBL" id="LR877154">
    <property type="protein sequence ID" value="CAD2218008.1"/>
    <property type="molecule type" value="Genomic_DNA"/>
</dbReference>
<feature type="region of interest" description="Disordered" evidence="1">
    <location>
        <begin position="513"/>
        <end position="647"/>
    </location>
</feature>
<accession>A0A7G2CDT5</accession>
<feature type="region of interest" description="Disordered" evidence="1">
    <location>
        <begin position="1"/>
        <end position="144"/>
    </location>
</feature>
<feature type="compositionally biased region" description="Basic residues" evidence="1">
    <location>
        <begin position="571"/>
        <end position="581"/>
    </location>
</feature>
<organism evidence="2 3">
    <name type="scientific">Angomonas deanei</name>
    <dbReference type="NCBI Taxonomy" id="59799"/>
    <lineage>
        <taxon>Eukaryota</taxon>
        <taxon>Discoba</taxon>
        <taxon>Euglenozoa</taxon>
        <taxon>Kinetoplastea</taxon>
        <taxon>Metakinetoplastina</taxon>
        <taxon>Trypanosomatida</taxon>
        <taxon>Trypanosomatidae</taxon>
        <taxon>Strigomonadinae</taxon>
        <taxon>Angomonas</taxon>
    </lineage>
</organism>
<evidence type="ECO:0000313" key="3">
    <source>
        <dbReference type="Proteomes" id="UP000515908"/>
    </source>
</evidence>
<gene>
    <name evidence="2" type="ORF">ADEAN_000549400</name>
</gene>